<protein>
    <submittedName>
        <fullName evidence="1">Uncharacterized protein</fullName>
    </submittedName>
</protein>
<evidence type="ECO:0000313" key="2">
    <source>
        <dbReference type="Proteomes" id="UP000249633"/>
    </source>
</evidence>
<sequence length="803" mass="86308">MIAAPDLPASGTAISLSSAADDPIGKGRTLSYTQASARIQVTRTNDVVQLSSDGDDRWSMNFRLGSLPGALKAGEYKDLPEFVGSASNGFSWNQETPIAGCSARVTTLVVDRVVFDGETLSELGFSFEQRCSSTLGPLRGRVRWLASDTSRGPGPVQPVPSNLWAPNAGSTPANGNYVYLESSTGDVIGAGKTYLHTLADTVIIPTLAGPSMNFIVRGDSYWFGRFLAMDSQSRVQVGYYADLQSYQRRNPRKGGFEWVQPSLSCDFRGRSWVAVDAAQYKGDVLSMVELRFEQRCQDGSAPPLRGKIRWSIDDATRPAGPVFPVPAGLWQAAAGDLPAGGNYVYLEGEAGEWISQGQKLAITPAQFPLLVFDKAGELQVRVGDQVPEWSGSFKVPYNRGKLERGYYGNLLSTAFGNPAKGGLGWSGKGRGCDATGWFAVDDVAYTHGELRRLDLRFEQACAGTGKRMHGRIHWTSADPVVLENRIDEGIQGFAPPAPPSPLAPPAAGSYILLDSGADDYIGAGGAYLYTALDASLSVTVMYNVLQVKVDGNEHWLGRFAKGHPAVPIGPGSYTVTDSTSPAVDAASQQWSGEARGCSQSPGSFTIDRIENSANGVQALDLRFEQYCDGSYTPLRGQIHWVANDSVQPPGPVWPAPQELWRLPASQVPGSGNYFYAHSAPGGFVGDGSNHLLTSADSEFILTPTTGGGLDIRIVGKENWSIGLTPMLPLMQLQPGYYGDLSSNPAHGLMSLGGNYRGCNRMSGWFVIDAVSYEGGQISSLDLRAGQLCERQGPPLFVQLRWRR</sequence>
<gene>
    <name evidence="1" type="ORF">DI603_00680</name>
</gene>
<name>A0A2W5FTT8_9BURK</name>
<comment type="caution">
    <text evidence="1">The sequence shown here is derived from an EMBL/GenBank/DDBJ whole genome shotgun (WGS) entry which is preliminary data.</text>
</comment>
<dbReference type="AlphaFoldDB" id="A0A2W5FTT8"/>
<reference evidence="1 2" key="1">
    <citation type="submission" date="2017-08" db="EMBL/GenBank/DDBJ databases">
        <title>Infants hospitalized years apart are colonized by the same room-sourced microbial strains.</title>
        <authorList>
            <person name="Brooks B."/>
            <person name="Olm M.R."/>
            <person name="Firek B.A."/>
            <person name="Baker R."/>
            <person name="Thomas B.C."/>
            <person name="Morowitz M.J."/>
            <person name="Banfield J.F."/>
        </authorList>
    </citation>
    <scope>NUCLEOTIDE SEQUENCE [LARGE SCALE GENOMIC DNA]</scope>
    <source>
        <strain evidence="1">S2_012_000_R2_81</strain>
    </source>
</reference>
<evidence type="ECO:0000313" key="1">
    <source>
        <dbReference type="EMBL" id="PZP36516.1"/>
    </source>
</evidence>
<organism evidence="1 2">
    <name type="scientific">Roseateles depolymerans</name>
    <dbReference type="NCBI Taxonomy" id="76731"/>
    <lineage>
        <taxon>Bacteria</taxon>
        <taxon>Pseudomonadati</taxon>
        <taxon>Pseudomonadota</taxon>
        <taxon>Betaproteobacteria</taxon>
        <taxon>Burkholderiales</taxon>
        <taxon>Sphaerotilaceae</taxon>
        <taxon>Roseateles</taxon>
    </lineage>
</organism>
<accession>A0A2W5FTT8</accession>
<dbReference type="EMBL" id="QFOD01000001">
    <property type="protein sequence ID" value="PZP36516.1"/>
    <property type="molecule type" value="Genomic_DNA"/>
</dbReference>
<dbReference type="Proteomes" id="UP000249633">
    <property type="component" value="Unassembled WGS sequence"/>
</dbReference>
<proteinExistence type="predicted"/>